<dbReference type="GO" id="GO:0043709">
    <property type="term" value="P:cell adhesion involved in single-species biofilm formation"/>
    <property type="evidence" value="ECO:0007669"/>
    <property type="project" value="TreeGrafter"/>
</dbReference>
<evidence type="ECO:0000259" key="5">
    <source>
        <dbReference type="PROSITE" id="PS50887"/>
    </source>
</evidence>
<dbReference type="AlphaFoldDB" id="A0A6I3XLC8"/>
<comment type="catalytic activity">
    <reaction evidence="2">
        <text>2 GTP = 3',3'-c-di-GMP + 2 diphosphate</text>
        <dbReference type="Rhea" id="RHEA:24898"/>
        <dbReference type="ChEBI" id="CHEBI:33019"/>
        <dbReference type="ChEBI" id="CHEBI:37565"/>
        <dbReference type="ChEBI" id="CHEBI:58805"/>
        <dbReference type="EC" id="2.7.7.65"/>
    </reaction>
</comment>
<accession>A0A6I3XLC8</accession>
<protein>
    <recommendedName>
        <fullName evidence="1">diguanylate cyclase</fullName>
        <ecNumber evidence="1">2.7.7.65</ecNumber>
    </recommendedName>
</protein>
<evidence type="ECO:0000313" key="6">
    <source>
        <dbReference type="EMBL" id="MUI14471.1"/>
    </source>
</evidence>
<dbReference type="GO" id="GO:1902201">
    <property type="term" value="P:negative regulation of bacterial-type flagellum-dependent cell motility"/>
    <property type="evidence" value="ECO:0007669"/>
    <property type="project" value="TreeGrafter"/>
</dbReference>
<comment type="caution">
    <text evidence="6">The sequence shown here is derived from an EMBL/GenBank/DDBJ whole genome shotgun (WGS) entry which is preliminary data.</text>
</comment>
<evidence type="ECO:0000256" key="1">
    <source>
        <dbReference type="ARBA" id="ARBA00012528"/>
    </source>
</evidence>
<dbReference type="CDD" id="cd01949">
    <property type="entry name" value="GGDEF"/>
    <property type="match status" value="1"/>
</dbReference>
<dbReference type="Proteomes" id="UP000431684">
    <property type="component" value="Unassembled WGS sequence"/>
</dbReference>
<feature type="coiled-coil region" evidence="3">
    <location>
        <begin position="305"/>
        <end position="339"/>
    </location>
</feature>
<dbReference type="FunFam" id="3.30.70.270:FF:000001">
    <property type="entry name" value="Diguanylate cyclase domain protein"/>
    <property type="match status" value="1"/>
</dbReference>
<proteinExistence type="predicted"/>
<dbReference type="Gene3D" id="3.30.70.270">
    <property type="match status" value="1"/>
</dbReference>
<feature type="domain" description="GGDEF" evidence="5">
    <location>
        <begin position="367"/>
        <end position="505"/>
    </location>
</feature>
<dbReference type="OrthoDB" id="9813903at2"/>
<dbReference type="Gene3D" id="3.30.450.20">
    <property type="entry name" value="PAS domain"/>
    <property type="match status" value="2"/>
</dbReference>
<dbReference type="EMBL" id="WNWM01000002">
    <property type="protein sequence ID" value="MUI14471.1"/>
    <property type="molecule type" value="Genomic_DNA"/>
</dbReference>
<name>A0A6I3XLC8_9BURK</name>
<keyword evidence="4" id="KW-0812">Transmembrane</keyword>
<dbReference type="InterPro" id="IPR000160">
    <property type="entry name" value="GGDEF_dom"/>
</dbReference>
<dbReference type="PANTHER" id="PTHR45138">
    <property type="entry name" value="REGULATORY COMPONENTS OF SENSORY TRANSDUCTION SYSTEM"/>
    <property type="match status" value="1"/>
</dbReference>
<keyword evidence="7" id="KW-1185">Reference proteome</keyword>
<sequence>MKRQPITFWTTLFVTLVCVALVALDIERSWAARKVLLEQTERNATNLARAMSGQADDTLRGADTTLADLEERIETDGTGPRELRRLNGLMASHVRALRQLNGLSFYDETGRRLVSFLPQPHREASITDRDYFTYHQRRADDGLHIGKPVASRLTGAWVIPLSRRIDKPDGSFGGVVVATIDMRYFRDFYAGFDIGRHGAVALLSNDGTLLVRRPYRQEAIGTSIVRTPLYAAYTRVARTGIGEFRSSQDGQVRLNSYRPLQHYPLFVTAALSKEEVLAYWWRDTLIRTAGVLSLAALLALFGQRLVRQMRRRLQAEQELREARDALADLNATLEKLALQDGLTGLANRRQFDLSLGTELSRAARQATPLGLAMIDVDHFKAYNDHYGHSAGDDCLRAVARAIRQHTPKRAGDLAARYGGEEMTVLLPNTDEAGTGAVAEKMREAVEALRLPHAGSPLGIVTISGGVAAIVPRRGDDRAGVLVEHADRALYAAKDAGRNRVLRHEDAAAG</sequence>
<reference evidence="6 7" key="1">
    <citation type="submission" date="2019-11" db="EMBL/GenBank/DDBJ databases">
        <title>Draft Genome Sequences of Six Type Strains of the Genus Massilia.</title>
        <authorList>
            <person name="Miess H."/>
            <person name="Frediansyah A."/>
            <person name="Goeker M."/>
            <person name="Gross H."/>
        </authorList>
    </citation>
    <scope>NUCLEOTIDE SEQUENCE [LARGE SCALE GENOMIC DNA]</scope>
    <source>
        <strain evidence="6 7">DSM 17513</strain>
    </source>
</reference>
<evidence type="ECO:0000313" key="7">
    <source>
        <dbReference type="Proteomes" id="UP000431684"/>
    </source>
</evidence>
<organism evidence="6 7">
    <name type="scientific">Pseudoduganella dura</name>
    <dbReference type="NCBI Taxonomy" id="321982"/>
    <lineage>
        <taxon>Bacteria</taxon>
        <taxon>Pseudomonadati</taxon>
        <taxon>Pseudomonadota</taxon>
        <taxon>Betaproteobacteria</taxon>
        <taxon>Burkholderiales</taxon>
        <taxon>Oxalobacteraceae</taxon>
        <taxon>Telluria group</taxon>
        <taxon>Pseudoduganella</taxon>
    </lineage>
</organism>
<keyword evidence="3" id="KW-0175">Coiled coil</keyword>
<keyword evidence="4" id="KW-0472">Membrane</keyword>
<dbReference type="NCBIfam" id="TIGR00254">
    <property type="entry name" value="GGDEF"/>
    <property type="match status" value="1"/>
</dbReference>
<dbReference type="Pfam" id="PF22588">
    <property type="entry name" value="dCache_1_like"/>
    <property type="match status" value="1"/>
</dbReference>
<dbReference type="InterPro" id="IPR050469">
    <property type="entry name" value="Diguanylate_Cyclase"/>
</dbReference>
<dbReference type="PROSITE" id="PS50887">
    <property type="entry name" value="GGDEF"/>
    <property type="match status" value="1"/>
</dbReference>
<dbReference type="PANTHER" id="PTHR45138:SF9">
    <property type="entry name" value="DIGUANYLATE CYCLASE DGCM-RELATED"/>
    <property type="match status" value="1"/>
</dbReference>
<dbReference type="SUPFAM" id="SSF55073">
    <property type="entry name" value="Nucleotide cyclase"/>
    <property type="match status" value="1"/>
</dbReference>
<gene>
    <name evidence="6" type="ORF">GJV26_18700</name>
</gene>
<evidence type="ECO:0000256" key="3">
    <source>
        <dbReference type="SAM" id="Coils"/>
    </source>
</evidence>
<dbReference type="GO" id="GO:0005886">
    <property type="term" value="C:plasma membrane"/>
    <property type="evidence" value="ECO:0007669"/>
    <property type="project" value="TreeGrafter"/>
</dbReference>
<dbReference type="InterPro" id="IPR029787">
    <property type="entry name" value="Nucleotide_cyclase"/>
</dbReference>
<dbReference type="CDD" id="cd12915">
    <property type="entry name" value="PDC2_DGC_like"/>
    <property type="match status" value="1"/>
</dbReference>
<dbReference type="CDD" id="cd12914">
    <property type="entry name" value="PDC1_DGC_like"/>
    <property type="match status" value="1"/>
</dbReference>
<evidence type="ECO:0000256" key="4">
    <source>
        <dbReference type="SAM" id="Phobius"/>
    </source>
</evidence>
<dbReference type="GO" id="GO:0052621">
    <property type="term" value="F:diguanylate cyclase activity"/>
    <property type="evidence" value="ECO:0007669"/>
    <property type="project" value="UniProtKB-EC"/>
</dbReference>
<dbReference type="EC" id="2.7.7.65" evidence="1"/>
<dbReference type="InterPro" id="IPR054327">
    <property type="entry name" value="His-kinase-like_sensor"/>
</dbReference>
<dbReference type="RefSeq" id="WP_155710162.1">
    <property type="nucleotide sequence ID" value="NZ_BMWU01000053.1"/>
</dbReference>
<feature type="transmembrane region" description="Helical" evidence="4">
    <location>
        <begin position="6"/>
        <end position="24"/>
    </location>
</feature>
<dbReference type="Pfam" id="PF00990">
    <property type="entry name" value="GGDEF"/>
    <property type="match status" value="1"/>
</dbReference>
<dbReference type="InterPro" id="IPR043128">
    <property type="entry name" value="Rev_trsase/Diguanyl_cyclase"/>
</dbReference>
<evidence type="ECO:0000256" key="2">
    <source>
        <dbReference type="ARBA" id="ARBA00034247"/>
    </source>
</evidence>
<dbReference type="SMART" id="SM00267">
    <property type="entry name" value="GGDEF"/>
    <property type="match status" value="1"/>
</dbReference>
<keyword evidence="4" id="KW-1133">Transmembrane helix</keyword>